<proteinExistence type="predicted"/>
<feature type="region of interest" description="Disordered" evidence="1">
    <location>
        <begin position="36"/>
        <end position="61"/>
    </location>
</feature>
<accession>A0ABD2QF72</accession>
<evidence type="ECO:0000256" key="1">
    <source>
        <dbReference type="SAM" id="MobiDB-lite"/>
    </source>
</evidence>
<evidence type="ECO:0000313" key="3">
    <source>
        <dbReference type="Proteomes" id="UP001626550"/>
    </source>
</evidence>
<sequence length="255" mass="29187">MNACLEWRSKWHKRYCILPTHCNVVIALQPTTGIQNRPLPPVPGPIRASTLPPPSPSAQKRRGVPLMGTLAKMQHNMVQSQIAAPVVRSFAVKERKGRPLNKNRLSTLPLLTPQKIDLPPQPQPKEEKCERLEKTTEGASTWPPLRRARSFFRKRRESSPSLSGASSTHSRTKKRFSDILKKKQEETSSPEMLIDGLSKFKLMKLCQSKWMVKSRPDGTRYLVRRREVEQNEESVPVTRQKQREDKTQLVTMLVV</sequence>
<organism evidence="2 3">
    <name type="scientific">Cichlidogyrus casuarinus</name>
    <dbReference type="NCBI Taxonomy" id="1844966"/>
    <lineage>
        <taxon>Eukaryota</taxon>
        <taxon>Metazoa</taxon>
        <taxon>Spiralia</taxon>
        <taxon>Lophotrochozoa</taxon>
        <taxon>Platyhelminthes</taxon>
        <taxon>Monogenea</taxon>
        <taxon>Monopisthocotylea</taxon>
        <taxon>Dactylogyridea</taxon>
        <taxon>Ancyrocephalidae</taxon>
        <taxon>Cichlidogyrus</taxon>
    </lineage>
</organism>
<keyword evidence="3" id="KW-1185">Reference proteome</keyword>
<comment type="caution">
    <text evidence="2">The sequence shown here is derived from an EMBL/GenBank/DDBJ whole genome shotgun (WGS) entry which is preliminary data.</text>
</comment>
<protein>
    <submittedName>
        <fullName evidence="2">Uncharacterized protein</fullName>
    </submittedName>
</protein>
<feature type="compositionally biased region" description="Basic and acidic residues" evidence="1">
    <location>
        <begin position="124"/>
        <end position="136"/>
    </location>
</feature>
<dbReference type="Proteomes" id="UP001626550">
    <property type="component" value="Unassembled WGS sequence"/>
</dbReference>
<name>A0ABD2QF72_9PLAT</name>
<reference evidence="2 3" key="1">
    <citation type="submission" date="2024-11" db="EMBL/GenBank/DDBJ databases">
        <title>Adaptive evolution of stress response genes in parasites aligns with host niche diversity.</title>
        <authorList>
            <person name="Hahn C."/>
            <person name="Resl P."/>
        </authorList>
    </citation>
    <scope>NUCLEOTIDE SEQUENCE [LARGE SCALE GENOMIC DNA]</scope>
    <source>
        <strain evidence="2">EGGRZ-B1_66</strain>
        <tissue evidence="2">Body</tissue>
    </source>
</reference>
<feature type="region of interest" description="Disordered" evidence="1">
    <location>
        <begin position="113"/>
        <end position="188"/>
    </location>
</feature>
<feature type="compositionally biased region" description="Basic and acidic residues" evidence="1">
    <location>
        <begin position="175"/>
        <end position="186"/>
    </location>
</feature>
<feature type="compositionally biased region" description="Basic residues" evidence="1">
    <location>
        <begin position="146"/>
        <end position="156"/>
    </location>
</feature>
<dbReference type="EMBL" id="JBJKFK010000294">
    <property type="protein sequence ID" value="KAL3318043.1"/>
    <property type="molecule type" value="Genomic_DNA"/>
</dbReference>
<evidence type="ECO:0000313" key="2">
    <source>
        <dbReference type="EMBL" id="KAL3318043.1"/>
    </source>
</evidence>
<gene>
    <name evidence="2" type="ORF">Ciccas_003292</name>
</gene>
<dbReference type="AlphaFoldDB" id="A0ABD2QF72"/>